<feature type="transmembrane region" description="Helical" evidence="9">
    <location>
        <begin position="12"/>
        <end position="36"/>
    </location>
</feature>
<evidence type="ECO:0000256" key="4">
    <source>
        <dbReference type="ARBA" id="ARBA00022723"/>
    </source>
</evidence>
<name>A0A9P9WSY0_9PEZI</name>
<dbReference type="InterPro" id="IPR050121">
    <property type="entry name" value="Cytochrome_P450_monoxygenase"/>
</dbReference>
<comment type="similarity">
    <text evidence="2">Belongs to the cytochrome P450 family.</text>
</comment>
<comment type="caution">
    <text evidence="10">The sequence shown here is derived from an EMBL/GenBank/DDBJ whole genome shotgun (WGS) entry which is preliminary data.</text>
</comment>
<dbReference type="PANTHER" id="PTHR24305:SF157">
    <property type="entry name" value="N-ACETYLTRYPTOPHAN 6-HYDROXYLASE IVOC-RELATED"/>
    <property type="match status" value="1"/>
</dbReference>
<keyword evidence="6 8" id="KW-0408">Iron</keyword>
<keyword evidence="5" id="KW-0560">Oxidoreductase</keyword>
<dbReference type="InterPro" id="IPR002403">
    <property type="entry name" value="Cyt_P450_E_grp-IV"/>
</dbReference>
<evidence type="ECO:0000256" key="7">
    <source>
        <dbReference type="ARBA" id="ARBA00023033"/>
    </source>
</evidence>
<dbReference type="Pfam" id="PF00067">
    <property type="entry name" value="p450"/>
    <property type="match status" value="1"/>
</dbReference>
<dbReference type="SUPFAM" id="SSF48264">
    <property type="entry name" value="Cytochrome P450"/>
    <property type="match status" value="1"/>
</dbReference>
<dbReference type="PANTHER" id="PTHR24305">
    <property type="entry name" value="CYTOCHROME P450"/>
    <property type="match status" value="1"/>
</dbReference>
<evidence type="ECO:0000313" key="11">
    <source>
        <dbReference type="Proteomes" id="UP000829685"/>
    </source>
</evidence>
<evidence type="ECO:0000313" key="10">
    <source>
        <dbReference type="EMBL" id="KAI1877694.1"/>
    </source>
</evidence>
<comment type="cofactor">
    <cofactor evidence="1 8">
        <name>heme</name>
        <dbReference type="ChEBI" id="CHEBI:30413"/>
    </cofactor>
</comment>
<sequence length="512" mass="58734">MDLHYLGDSQVMAAALTLLLAQCLYSLLVVIYRLYFSPLAGFPGPRIAAATGWYEFYYQYWLNGKYIFEIEKMHKKYGPIVRVNPDELSIHDADFYNELYVTENKRRTDHYDSFGKGIGFDDSHFLTKEHDLHRVRRKALEPFFSRLGVTRLQPVISEVALHLESRLREYAGTDQVIRLDHAFTAYAGDIVGRMCLDTKERSDRFLSDPDFSPDWYNSMLMIIRSLPLMTSFPWLIWILSFIPEGALLWLYPRGQGFRRLAERARDNIRKALSGDAINDENVSSLFHHIVTSDMPEEEKSEPRLLKEAQMILAGGSWTSGRTIGVAAYHILSRPHLRAELQKELKEPMATWPQNVPTWAELEKLEVLQAIIKEALRISYGVMHRLPRISPDVPIQYKQYTIPTGIPVGMSSYLMQSDPDVYSSPSEFIPERWIGEVTPAMNRNYVPFAKGSRNCLGIHLAMAEVTYALAALFRPNGPKLELFETDETDVRMVHDFMVATAKVDSKGIRVKVL</sequence>
<evidence type="ECO:0000256" key="9">
    <source>
        <dbReference type="SAM" id="Phobius"/>
    </source>
</evidence>
<dbReference type="GO" id="GO:0005506">
    <property type="term" value="F:iron ion binding"/>
    <property type="evidence" value="ECO:0007669"/>
    <property type="project" value="InterPro"/>
</dbReference>
<feature type="binding site" description="axial binding residue" evidence="8">
    <location>
        <position position="454"/>
    </location>
    <ligand>
        <name>heme</name>
        <dbReference type="ChEBI" id="CHEBI:30413"/>
    </ligand>
    <ligandPart>
        <name>Fe</name>
        <dbReference type="ChEBI" id="CHEBI:18248"/>
    </ligandPart>
</feature>
<dbReference type="PRINTS" id="PR00465">
    <property type="entry name" value="EP450IV"/>
</dbReference>
<dbReference type="GO" id="GO:0004497">
    <property type="term" value="F:monooxygenase activity"/>
    <property type="evidence" value="ECO:0007669"/>
    <property type="project" value="UniProtKB-KW"/>
</dbReference>
<reference evidence="10" key="1">
    <citation type="submission" date="2021-03" db="EMBL/GenBank/DDBJ databases">
        <title>Revisited historic fungal species revealed as producer of novel bioactive compounds through whole genome sequencing and comparative genomics.</title>
        <authorList>
            <person name="Vignolle G.A."/>
            <person name="Hochenegger N."/>
            <person name="Mach R.L."/>
            <person name="Mach-Aigner A.R."/>
            <person name="Javad Rahimi M."/>
            <person name="Salim K.A."/>
            <person name="Chan C.M."/>
            <person name="Lim L.B.L."/>
            <person name="Cai F."/>
            <person name="Druzhinina I.S."/>
            <person name="U'Ren J.M."/>
            <person name="Derntl C."/>
        </authorList>
    </citation>
    <scope>NUCLEOTIDE SEQUENCE</scope>
    <source>
        <strain evidence="10">TUCIM 5799</strain>
    </source>
</reference>
<dbReference type="GO" id="GO:0020037">
    <property type="term" value="F:heme binding"/>
    <property type="evidence" value="ECO:0007669"/>
    <property type="project" value="InterPro"/>
</dbReference>
<evidence type="ECO:0000256" key="5">
    <source>
        <dbReference type="ARBA" id="ARBA00023002"/>
    </source>
</evidence>
<keyword evidence="11" id="KW-1185">Reference proteome</keyword>
<dbReference type="InterPro" id="IPR001128">
    <property type="entry name" value="Cyt_P450"/>
</dbReference>
<dbReference type="CDD" id="cd11062">
    <property type="entry name" value="CYP58-like"/>
    <property type="match status" value="1"/>
</dbReference>
<evidence type="ECO:0000256" key="1">
    <source>
        <dbReference type="ARBA" id="ARBA00001971"/>
    </source>
</evidence>
<dbReference type="PRINTS" id="PR00385">
    <property type="entry name" value="P450"/>
</dbReference>
<dbReference type="Proteomes" id="UP000829685">
    <property type="component" value="Unassembled WGS sequence"/>
</dbReference>
<evidence type="ECO:0008006" key="12">
    <source>
        <dbReference type="Google" id="ProtNLM"/>
    </source>
</evidence>
<feature type="transmembrane region" description="Helical" evidence="9">
    <location>
        <begin position="228"/>
        <end position="251"/>
    </location>
</feature>
<evidence type="ECO:0000256" key="3">
    <source>
        <dbReference type="ARBA" id="ARBA00022617"/>
    </source>
</evidence>
<keyword evidence="3 8" id="KW-0349">Heme</keyword>
<evidence type="ECO:0000256" key="6">
    <source>
        <dbReference type="ARBA" id="ARBA00023004"/>
    </source>
</evidence>
<gene>
    <name evidence="10" type="ORF">JX265_003702</name>
</gene>
<dbReference type="AlphaFoldDB" id="A0A9P9WSY0"/>
<keyword evidence="9" id="KW-0812">Transmembrane</keyword>
<keyword evidence="4 8" id="KW-0479">Metal-binding</keyword>
<dbReference type="GO" id="GO:0016705">
    <property type="term" value="F:oxidoreductase activity, acting on paired donors, with incorporation or reduction of molecular oxygen"/>
    <property type="evidence" value="ECO:0007669"/>
    <property type="project" value="InterPro"/>
</dbReference>
<dbReference type="InterPro" id="IPR036396">
    <property type="entry name" value="Cyt_P450_sf"/>
</dbReference>
<organism evidence="10 11">
    <name type="scientific">Neoarthrinium moseri</name>
    <dbReference type="NCBI Taxonomy" id="1658444"/>
    <lineage>
        <taxon>Eukaryota</taxon>
        <taxon>Fungi</taxon>
        <taxon>Dikarya</taxon>
        <taxon>Ascomycota</taxon>
        <taxon>Pezizomycotina</taxon>
        <taxon>Sordariomycetes</taxon>
        <taxon>Xylariomycetidae</taxon>
        <taxon>Amphisphaeriales</taxon>
        <taxon>Apiosporaceae</taxon>
        <taxon>Neoarthrinium</taxon>
    </lineage>
</organism>
<dbReference type="Gene3D" id="1.10.630.10">
    <property type="entry name" value="Cytochrome P450"/>
    <property type="match status" value="1"/>
</dbReference>
<evidence type="ECO:0000256" key="8">
    <source>
        <dbReference type="PIRSR" id="PIRSR602403-1"/>
    </source>
</evidence>
<protein>
    <recommendedName>
        <fullName evidence="12">Cytochrome P450</fullName>
    </recommendedName>
</protein>
<keyword evidence="9" id="KW-0472">Membrane</keyword>
<proteinExistence type="inferred from homology"/>
<accession>A0A9P9WSY0</accession>
<evidence type="ECO:0000256" key="2">
    <source>
        <dbReference type="ARBA" id="ARBA00010617"/>
    </source>
</evidence>
<keyword evidence="7" id="KW-0503">Monooxygenase</keyword>
<dbReference type="EMBL" id="JAFIMR010000006">
    <property type="protein sequence ID" value="KAI1877694.1"/>
    <property type="molecule type" value="Genomic_DNA"/>
</dbReference>
<keyword evidence="9" id="KW-1133">Transmembrane helix</keyword>